<dbReference type="Pfam" id="PF01797">
    <property type="entry name" value="Y1_Tnp"/>
    <property type="match status" value="1"/>
</dbReference>
<dbReference type="PANTHER" id="PTHR33360">
    <property type="entry name" value="TRANSPOSASE FOR INSERTION SEQUENCE ELEMENT IS200"/>
    <property type="match status" value="1"/>
</dbReference>
<feature type="domain" description="Transposase IS200-like" evidence="1">
    <location>
        <begin position="11"/>
        <end position="132"/>
    </location>
</feature>
<dbReference type="NCBIfam" id="NF033573">
    <property type="entry name" value="transpos_IS200"/>
    <property type="match status" value="1"/>
</dbReference>
<dbReference type="GO" id="GO:0006313">
    <property type="term" value="P:DNA transposition"/>
    <property type="evidence" value="ECO:0007669"/>
    <property type="project" value="InterPro"/>
</dbReference>
<dbReference type="STRING" id="128403.WA1_16805"/>
<dbReference type="GO" id="GO:0004803">
    <property type="term" value="F:transposase activity"/>
    <property type="evidence" value="ECO:0007669"/>
    <property type="project" value="InterPro"/>
</dbReference>
<dbReference type="Gene3D" id="3.30.70.1290">
    <property type="entry name" value="Transposase IS200-like"/>
    <property type="match status" value="1"/>
</dbReference>
<evidence type="ECO:0000259" key="1">
    <source>
        <dbReference type="SMART" id="SM01321"/>
    </source>
</evidence>
<dbReference type="EMBL" id="ANNX02000020">
    <property type="protein sequence ID" value="KYC41697.1"/>
    <property type="molecule type" value="Genomic_DNA"/>
</dbReference>
<accession>A0A139XAG9</accession>
<evidence type="ECO:0000313" key="3">
    <source>
        <dbReference type="Proteomes" id="UP000076925"/>
    </source>
</evidence>
<dbReference type="AlphaFoldDB" id="A0A139XAG9"/>
<name>A0A139XAG9_9CYAN</name>
<sequence length="145" mass="16434">MTNLRSGSHVVFSIHLHIVFVTKYRLHVFTQQMIDDMKDVFERVLVANNSKLTDCNGEPDHVHLLIDLHPDNNISDLVASLKSASSRVLRERYKTTIDKYYWGKAKLWHDSKCIVSCGGAPLETVKHYIQNQSGGRLEKSGASNP</sequence>
<dbReference type="InterPro" id="IPR002686">
    <property type="entry name" value="Transposase_17"/>
</dbReference>
<comment type="caution">
    <text evidence="2">The sequence shown here is derived from an EMBL/GenBank/DDBJ whole genome shotgun (WGS) entry which is preliminary data.</text>
</comment>
<organism evidence="2 3">
    <name type="scientific">Scytonema hofmannii PCC 7110</name>
    <dbReference type="NCBI Taxonomy" id="128403"/>
    <lineage>
        <taxon>Bacteria</taxon>
        <taxon>Bacillati</taxon>
        <taxon>Cyanobacteriota</taxon>
        <taxon>Cyanophyceae</taxon>
        <taxon>Nostocales</taxon>
        <taxon>Scytonemataceae</taxon>
        <taxon>Scytonema</taxon>
    </lineage>
</organism>
<gene>
    <name evidence="2" type="ORF">WA1_16805</name>
</gene>
<dbReference type="SMART" id="SM01321">
    <property type="entry name" value="Y1_Tnp"/>
    <property type="match status" value="1"/>
</dbReference>
<protein>
    <submittedName>
        <fullName evidence="2">Transposase</fullName>
    </submittedName>
</protein>
<evidence type="ECO:0000313" key="2">
    <source>
        <dbReference type="EMBL" id="KYC41697.1"/>
    </source>
</evidence>
<dbReference type="InterPro" id="IPR036515">
    <property type="entry name" value="Transposase_17_sf"/>
</dbReference>
<proteinExistence type="predicted"/>
<dbReference type="SUPFAM" id="SSF143422">
    <property type="entry name" value="Transposase IS200-like"/>
    <property type="match status" value="1"/>
</dbReference>
<keyword evidence="3" id="KW-1185">Reference proteome</keyword>
<dbReference type="PANTHER" id="PTHR33360:SF2">
    <property type="entry name" value="TRANSPOSASE FOR INSERTION SEQUENCE ELEMENT IS200"/>
    <property type="match status" value="1"/>
</dbReference>
<reference evidence="2 3" key="1">
    <citation type="journal article" date="2013" name="Genome Biol. Evol.">
        <title>Genomes of Stigonematalean cyanobacteria (subsection V) and the evolution of oxygenic photosynthesis from prokaryotes to plastids.</title>
        <authorList>
            <person name="Dagan T."/>
            <person name="Roettger M."/>
            <person name="Stucken K."/>
            <person name="Landan G."/>
            <person name="Koch R."/>
            <person name="Major P."/>
            <person name="Gould S.B."/>
            <person name="Goremykin V.V."/>
            <person name="Rippka R."/>
            <person name="Tandeau de Marsac N."/>
            <person name="Gugger M."/>
            <person name="Lockhart P.J."/>
            <person name="Allen J.F."/>
            <person name="Brune I."/>
            <person name="Maus I."/>
            <person name="Puhler A."/>
            <person name="Martin W.F."/>
        </authorList>
    </citation>
    <scope>NUCLEOTIDE SEQUENCE [LARGE SCALE GENOMIC DNA]</scope>
    <source>
        <strain evidence="2 3">PCC 7110</strain>
    </source>
</reference>
<dbReference type="GO" id="GO:0003677">
    <property type="term" value="F:DNA binding"/>
    <property type="evidence" value="ECO:0007669"/>
    <property type="project" value="InterPro"/>
</dbReference>
<dbReference type="Proteomes" id="UP000076925">
    <property type="component" value="Unassembled WGS sequence"/>
</dbReference>
<dbReference type="RefSeq" id="WP_017746609.1">
    <property type="nucleotide sequence ID" value="NZ_KQ976354.1"/>
</dbReference>